<protein>
    <submittedName>
        <fullName evidence="2">DUF695 domain-containing protein</fullName>
    </submittedName>
</protein>
<keyword evidence="3" id="KW-1185">Reference proteome</keyword>
<evidence type="ECO:0000313" key="2">
    <source>
        <dbReference type="EMBL" id="MFC3755469.1"/>
    </source>
</evidence>
<dbReference type="InterPro" id="IPR016097">
    <property type="entry name" value="DUF695"/>
</dbReference>
<accession>A0ABV7XUI7</accession>
<proteinExistence type="predicted"/>
<gene>
    <name evidence="2" type="ORF">ACFONJ_05740</name>
</gene>
<dbReference type="EMBL" id="JBHRYO010000002">
    <property type="protein sequence ID" value="MFC3755469.1"/>
    <property type="molecule type" value="Genomic_DNA"/>
</dbReference>
<name>A0ABV7XUI7_9FLAO</name>
<dbReference type="Pfam" id="PF05117">
    <property type="entry name" value="DUF695"/>
    <property type="match status" value="1"/>
</dbReference>
<comment type="caution">
    <text evidence="2">The sequence shown here is derived from an EMBL/GenBank/DDBJ whole genome shotgun (WGS) entry which is preliminary data.</text>
</comment>
<sequence>MNEKLDYKGFWDWFLTKEKDFYQIVAKGGQEAIEKDFFDSMAPKLSQINGGYYFLTGMSDDSTVELILTADGEIRNIVFIEELIEAAPKLDHWKFTALKPEKKIDNVGVEMGEYNFSKDNIFFYSKEQEEYPDEIDIVFVYDGNAENKDAITTGVCIFLDSFLGELNFATQIDTFTVIGRGQAQQELVPIEKLKDFLQWREREFTEKYKSIKRGDVEEEFSILRATLDNNRPLIACMNLPLLEYDAKASYPWISVLKFHYNGEANDGLPEKEDFERLSDIEDEAIEDLKQKGYLYIGRESADNIKESYFAGKDFRQISKVFKTIKDNHPEYKISFRIFKDKYWQYFKYYNNAV</sequence>
<evidence type="ECO:0000259" key="1">
    <source>
        <dbReference type="Pfam" id="PF05117"/>
    </source>
</evidence>
<dbReference type="RefSeq" id="WP_290295513.1">
    <property type="nucleotide sequence ID" value="NZ_JAUFQR010000001.1"/>
</dbReference>
<reference evidence="3" key="1">
    <citation type="journal article" date="2019" name="Int. J. Syst. Evol. Microbiol.">
        <title>The Global Catalogue of Microorganisms (GCM) 10K type strain sequencing project: providing services to taxonomists for standard genome sequencing and annotation.</title>
        <authorList>
            <consortium name="The Broad Institute Genomics Platform"/>
            <consortium name="The Broad Institute Genome Sequencing Center for Infectious Disease"/>
            <person name="Wu L."/>
            <person name="Ma J."/>
        </authorList>
    </citation>
    <scope>NUCLEOTIDE SEQUENCE [LARGE SCALE GENOMIC DNA]</scope>
    <source>
        <strain evidence="3">CECT 7798</strain>
    </source>
</reference>
<feature type="domain" description="DUF695" evidence="1">
    <location>
        <begin position="229"/>
        <end position="346"/>
    </location>
</feature>
<dbReference type="Proteomes" id="UP001595735">
    <property type="component" value="Unassembled WGS sequence"/>
</dbReference>
<organism evidence="2 3">
    <name type="scientific">Chryseobacterium tructae</name>
    <dbReference type="NCBI Taxonomy" id="1037380"/>
    <lineage>
        <taxon>Bacteria</taxon>
        <taxon>Pseudomonadati</taxon>
        <taxon>Bacteroidota</taxon>
        <taxon>Flavobacteriia</taxon>
        <taxon>Flavobacteriales</taxon>
        <taxon>Weeksellaceae</taxon>
        <taxon>Chryseobacterium group</taxon>
        <taxon>Chryseobacterium</taxon>
    </lineage>
</organism>
<evidence type="ECO:0000313" key="3">
    <source>
        <dbReference type="Proteomes" id="UP001595735"/>
    </source>
</evidence>